<organism evidence="1 2">
    <name type="scientific">Eleutherodactylus coqui</name>
    <name type="common">Puerto Rican coqui</name>
    <dbReference type="NCBI Taxonomy" id="57060"/>
    <lineage>
        <taxon>Eukaryota</taxon>
        <taxon>Metazoa</taxon>
        <taxon>Chordata</taxon>
        <taxon>Craniata</taxon>
        <taxon>Vertebrata</taxon>
        <taxon>Euteleostomi</taxon>
        <taxon>Amphibia</taxon>
        <taxon>Batrachia</taxon>
        <taxon>Anura</taxon>
        <taxon>Neobatrachia</taxon>
        <taxon>Hyloidea</taxon>
        <taxon>Eleutherodactylidae</taxon>
        <taxon>Eleutherodactylinae</taxon>
        <taxon>Eleutherodactylus</taxon>
        <taxon>Eleutherodactylus</taxon>
    </lineage>
</organism>
<dbReference type="AlphaFoldDB" id="A0A8J6ECJ6"/>
<accession>A0A8J6ECJ6</accession>
<comment type="caution">
    <text evidence="1">The sequence shown here is derived from an EMBL/GenBank/DDBJ whole genome shotgun (WGS) entry which is preliminary data.</text>
</comment>
<sequence>MGFDHRRDAYNQGSLQDKGRLQCETAVSPPTAAGIFSEKYLRVLWCLFYTFFPLPSLIDFYGGVQWACDVLRSHFQLKPWFYTPPGCSIVGALSQRGFSAGFPKRKTQNKPAPKSIFTWASAISIGEPLTDIALFARKTHCM</sequence>
<proteinExistence type="predicted"/>
<evidence type="ECO:0000313" key="2">
    <source>
        <dbReference type="Proteomes" id="UP000770717"/>
    </source>
</evidence>
<evidence type="ECO:0000313" key="1">
    <source>
        <dbReference type="EMBL" id="KAG9465086.1"/>
    </source>
</evidence>
<gene>
    <name evidence="1" type="ORF">GDO78_018943</name>
</gene>
<dbReference type="EMBL" id="WNTK01003500">
    <property type="protein sequence ID" value="KAG9465086.1"/>
    <property type="molecule type" value="Genomic_DNA"/>
</dbReference>
<reference evidence="1" key="1">
    <citation type="thesis" date="2020" institute="ProQuest LLC" country="789 East Eisenhower Parkway, Ann Arbor, MI, USA">
        <title>Comparative Genomics and Chromosome Evolution.</title>
        <authorList>
            <person name="Mudd A.B."/>
        </authorList>
    </citation>
    <scope>NUCLEOTIDE SEQUENCE</scope>
    <source>
        <strain evidence="1">HN-11 Male</strain>
        <tissue evidence="1">Kidney and liver</tissue>
    </source>
</reference>
<keyword evidence="2" id="KW-1185">Reference proteome</keyword>
<dbReference type="Proteomes" id="UP000770717">
    <property type="component" value="Unassembled WGS sequence"/>
</dbReference>
<protein>
    <submittedName>
        <fullName evidence="1">Uncharacterized protein</fullName>
    </submittedName>
</protein>
<name>A0A8J6ECJ6_ELECQ</name>